<evidence type="ECO:0000313" key="2">
    <source>
        <dbReference type="EMBL" id="AIL97792.1"/>
    </source>
</evidence>
<dbReference type="STRING" id="401472.CUREI_02910"/>
<keyword evidence="2" id="KW-0614">Plasmid</keyword>
<organism evidence="2 3">
    <name type="scientific">Corynebacterium ureicelerivorans</name>
    <dbReference type="NCBI Taxonomy" id="401472"/>
    <lineage>
        <taxon>Bacteria</taxon>
        <taxon>Bacillati</taxon>
        <taxon>Actinomycetota</taxon>
        <taxon>Actinomycetes</taxon>
        <taxon>Mycobacteriales</taxon>
        <taxon>Corynebacteriaceae</taxon>
        <taxon>Corynebacterium</taxon>
    </lineage>
</organism>
<dbReference type="Proteomes" id="UP000028939">
    <property type="component" value="Plasmid unnamed"/>
</dbReference>
<dbReference type="AlphaFoldDB" id="A0A077HSX7"/>
<gene>
    <name evidence="1" type="ORF">CUREI_02910</name>
    <name evidence="2" type="ORF">CUREI_11445</name>
</gene>
<dbReference type="OrthoDB" id="3848202at2"/>
<evidence type="ECO:0000313" key="3">
    <source>
        <dbReference type="Proteomes" id="UP000028939"/>
    </source>
</evidence>
<dbReference type="Proteomes" id="UP000028939">
    <property type="component" value="Chromosome"/>
</dbReference>
<proteinExistence type="predicted"/>
<evidence type="ECO:0000313" key="1">
    <source>
        <dbReference type="EMBL" id="AIL96388.1"/>
    </source>
</evidence>
<name>A0A077HSX7_9CORY</name>
<dbReference type="EMBL" id="CP009215">
    <property type="protein sequence ID" value="AIL96388.1"/>
    <property type="molecule type" value="Genomic_DNA"/>
</dbReference>
<sequence length="343" mass="38236">MTITTRKPTGQTSWPFILLAGVEGGGKTWAAVEATGMESVDRAFFIELGEGMADEYGQVPGADFEIIEHDGTVGMIREAIAWASAHPAAEGKNNMLIFDSLTELWELITENAQAEANRRATRKGRKIPEGGIRIDMDLWNRAGDTWEGVMGQLRRFPGVVIGTARLEKVTLMDDEGRPTKEKDWKIQAQKRLPYRVQVIVQARQPRTWTMTKIATTVPALQLQPGQERTFNDFSVVKLLETMGVGANTAPATFREAVQDDSLADNPQPKQKPQQEATAEQLAEFARKATEQSDEALKKGLVYYQRMKDTQRVEIVQAEISHRAQRNVQDQLDGEVVEGELVEA</sequence>
<dbReference type="KEGG" id="cuv:CUREI_11445"/>
<dbReference type="HOGENOM" id="CLU_773204_0_0_11"/>
<dbReference type="Pfam" id="PF13479">
    <property type="entry name" value="AAA_24"/>
    <property type="match status" value="1"/>
</dbReference>
<dbReference type="EMBL" id="CP009216">
    <property type="protein sequence ID" value="AIL97792.1"/>
    <property type="molecule type" value="Genomic_DNA"/>
</dbReference>
<protein>
    <submittedName>
        <fullName evidence="2">Uncharacterized protein</fullName>
    </submittedName>
</protein>
<keyword evidence="3" id="KW-1185">Reference proteome</keyword>
<dbReference type="RefSeq" id="WP_038610175.1">
    <property type="nucleotide sequence ID" value="NZ_CP009215.1"/>
</dbReference>
<accession>A0A077HSX7</accession>
<geneLocation type="plasmid" evidence="2">
    <name>unnamed</name>
</geneLocation>
<dbReference type="KEGG" id="cuv:CUREI_02910"/>
<reference evidence="2 3" key="1">
    <citation type="submission" date="2014-08" db="EMBL/GenBank/DDBJ databases">
        <title>Complete genome sequence of Corynebacterium ureicelerivorans DSM 45051, a lipophilic and urea-splitting isolate from a blood culture of a septicaemia patient.</title>
        <authorList>
            <person name="Tippelt A."/>
            <person name="Albersmeier A."/>
            <person name="Brinkrolf K."/>
            <person name="Ruckert C."/>
            <person name="Tauch A."/>
        </authorList>
    </citation>
    <scope>NUCLEOTIDE SEQUENCE [LARGE SCALE GENOMIC DNA]</scope>
    <source>
        <strain evidence="2 3">IMMIB RIV-2301</strain>
        <plasmid evidence="3">Plasmid unnamed</plasmid>
        <plasmid evidence="2">unnamed</plasmid>
    </source>
</reference>